<dbReference type="EMBL" id="QHCV01000099">
    <property type="protein sequence ID" value="RAV31406.1"/>
    <property type="molecule type" value="Genomic_DNA"/>
</dbReference>
<reference evidence="1 2" key="1">
    <citation type="journal article" date="2018" name="Syst. Appl. Microbiol.">
        <title>Corynebacterium heidelbergense sp. nov., isolated from the preen glands of Egyptian geese (Alopochen aegyptiacus).</title>
        <authorList>
            <person name="Braun M.S."/>
            <person name="Wang E."/>
            <person name="Zimmermann S."/>
            <person name="Wink M."/>
        </authorList>
    </citation>
    <scope>NUCLEOTIDE SEQUENCE [LARGE SCALE GENOMIC DNA]</scope>
    <source>
        <strain evidence="1 2">647</strain>
    </source>
</reference>
<comment type="caution">
    <text evidence="1">The sequence shown here is derived from an EMBL/GenBank/DDBJ whole genome shotgun (WGS) entry which is preliminary data.</text>
</comment>
<name>A0A364V467_9CORY</name>
<proteinExistence type="predicted"/>
<feature type="non-terminal residue" evidence="1">
    <location>
        <position position="1"/>
    </location>
</feature>
<sequence>PARRPLYSALELGGWQRWGLAPLPAWQDGLGRALG</sequence>
<dbReference type="Proteomes" id="UP000251577">
    <property type="component" value="Unassembled WGS sequence"/>
</dbReference>
<accession>A0A364V467</accession>
<gene>
    <name evidence="1" type="ORF">DLJ54_08465</name>
</gene>
<protein>
    <submittedName>
        <fullName evidence="1">NAD(P)-dependent oxidoreductase</fullName>
    </submittedName>
</protein>
<dbReference type="AlphaFoldDB" id="A0A364V467"/>
<evidence type="ECO:0000313" key="2">
    <source>
        <dbReference type="Proteomes" id="UP000251577"/>
    </source>
</evidence>
<evidence type="ECO:0000313" key="1">
    <source>
        <dbReference type="EMBL" id="RAV31406.1"/>
    </source>
</evidence>
<keyword evidence="2" id="KW-1185">Reference proteome</keyword>
<organism evidence="1 2">
    <name type="scientific">Corynebacterium heidelbergense</name>
    <dbReference type="NCBI Taxonomy" id="2055947"/>
    <lineage>
        <taxon>Bacteria</taxon>
        <taxon>Bacillati</taxon>
        <taxon>Actinomycetota</taxon>
        <taxon>Actinomycetes</taxon>
        <taxon>Mycobacteriales</taxon>
        <taxon>Corynebacteriaceae</taxon>
        <taxon>Corynebacterium</taxon>
    </lineage>
</organism>